<protein>
    <recommendedName>
        <fullName evidence="6">Macro domain-containing protein</fullName>
    </recommendedName>
</protein>
<evidence type="ECO:0000259" key="6">
    <source>
        <dbReference type="PROSITE" id="PS51154"/>
    </source>
</evidence>
<reference evidence="7" key="1">
    <citation type="journal article" date="2019" name="bioRxiv">
        <title>The Genome of the Zebra Mussel, Dreissena polymorpha: A Resource for Invasive Species Research.</title>
        <authorList>
            <person name="McCartney M.A."/>
            <person name="Auch B."/>
            <person name="Kono T."/>
            <person name="Mallez S."/>
            <person name="Zhang Y."/>
            <person name="Obille A."/>
            <person name="Becker A."/>
            <person name="Abrahante J.E."/>
            <person name="Garbe J."/>
            <person name="Badalamenti J.P."/>
            <person name="Herman A."/>
            <person name="Mangelson H."/>
            <person name="Liachko I."/>
            <person name="Sullivan S."/>
            <person name="Sone E.D."/>
            <person name="Koren S."/>
            <person name="Silverstein K.A.T."/>
            <person name="Beckman K.B."/>
            <person name="Gohl D.M."/>
        </authorList>
    </citation>
    <scope>NUCLEOTIDE SEQUENCE</scope>
    <source>
        <strain evidence="7">Duluth1</strain>
        <tissue evidence="7">Whole animal</tissue>
    </source>
</reference>
<evidence type="ECO:0000256" key="5">
    <source>
        <dbReference type="ARBA" id="ARBA00023242"/>
    </source>
</evidence>
<dbReference type="GO" id="GO:0010629">
    <property type="term" value="P:negative regulation of gene expression"/>
    <property type="evidence" value="ECO:0007669"/>
    <property type="project" value="TreeGrafter"/>
</dbReference>
<name>A0A9D4EVG4_DREPO</name>
<gene>
    <name evidence="7" type="ORF">DPMN_165106</name>
</gene>
<reference evidence="7" key="2">
    <citation type="submission" date="2020-11" db="EMBL/GenBank/DDBJ databases">
        <authorList>
            <person name="McCartney M.A."/>
            <person name="Auch B."/>
            <person name="Kono T."/>
            <person name="Mallez S."/>
            <person name="Becker A."/>
            <person name="Gohl D.M."/>
            <person name="Silverstein K.A.T."/>
            <person name="Koren S."/>
            <person name="Bechman K.B."/>
            <person name="Herman A."/>
            <person name="Abrahante J.E."/>
            <person name="Garbe J."/>
        </authorList>
    </citation>
    <scope>NUCLEOTIDE SEQUENCE</scope>
    <source>
        <strain evidence="7">Duluth1</strain>
        <tissue evidence="7">Whole animal</tissue>
    </source>
</reference>
<dbReference type="GO" id="GO:0005737">
    <property type="term" value="C:cytoplasm"/>
    <property type="evidence" value="ECO:0007669"/>
    <property type="project" value="TreeGrafter"/>
</dbReference>
<dbReference type="Gene3D" id="3.40.220.10">
    <property type="entry name" value="Leucine Aminopeptidase, subunit E, domain 1"/>
    <property type="match status" value="2"/>
</dbReference>
<comment type="subcellular location">
    <subcellularLocation>
        <location evidence="1">Nucleus</location>
    </subcellularLocation>
</comment>
<dbReference type="GO" id="GO:0005634">
    <property type="term" value="C:nucleus"/>
    <property type="evidence" value="ECO:0007669"/>
    <property type="project" value="UniProtKB-SubCell"/>
</dbReference>
<dbReference type="PANTHER" id="PTHR14453:SF67">
    <property type="entry name" value="POLY [ADP-RIBOSE] POLYMERASE"/>
    <property type="match status" value="1"/>
</dbReference>
<evidence type="ECO:0000313" key="7">
    <source>
        <dbReference type="EMBL" id="KAH3786987.1"/>
    </source>
</evidence>
<dbReference type="Pfam" id="PF01661">
    <property type="entry name" value="Macro"/>
    <property type="match status" value="2"/>
</dbReference>
<dbReference type="InterPro" id="IPR002589">
    <property type="entry name" value="Macro_dom"/>
</dbReference>
<keyword evidence="2" id="KW-0328">Glycosyltransferase</keyword>
<proteinExistence type="predicted"/>
<dbReference type="GO" id="GO:0003714">
    <property type="term" value="F:transcription corepressor activity"/>
    <property type="evidence" value="ECO:0007669"/>
    <property type="project" value="TreeGrafter"/>
</dbReference>
<dbReference type="EMBL" id="JAIWYP010000008">
    <property type="protein sequence ID" value="KAH3786987.1"/>
    <property type="molecule type" value="Genomic_DNA"/>
</dbReference>
<dbReference type="SUPFAM" id="SSF52949">
    <property type="entry name" value="Macro domain-like"/>
    <property type="match status" value="2"/>
</dbReference>
<dbReference type="PROSITE" id="PS51154">
    <property type="entry name" value="MACRO"/>
    <property type="match status" value="2"/>
</dbReference>
<dbReference type="Proteomes" id="UP000828390">
    <property type="component" value="Unassembled WGS sequence"/>
</dbReference>
<evidence type="ECO:0000256" key="2">
    <source>
        <dbReference type="ARBA" id="ARBA00022676"/>
    </source>
</evidence>
<dbReference type="InterPro" id="IPR052056">
    <property type="entry name" value="Mono-ARTD/PARP"/>
</dbReference>
<evidence type="ECO:0000313" key="8">
    <source>
        <dbReference type="Proteomes" id="UP000828390"/>
    </source>
</evidence>
<sequence length="1393" mass="158315">MSMASSEESLRSSRQGCMEQISQSWHNTTVFYNNNNNSKTESFTIHDANDKTKIQFLLECRFKIVRAFLREKGISISYNVIERNSCEIVLSNGPQPVPLKTTFMKMLKEHFNMQSYCPIFIRGSKQCEHIINNLRVKVPNILMENLAILIKDSNCLVLVSDTKMHQDDLLKELSTEQLMSKGTTPLPKERRYLRFESDLFVDYIEKFGDHLKHECKSSFGVDLILRSTKLTVEGTSTNDVERCKTLIEENLSKHYTLVQLPACDLNVASTLIQSVTKSKECCWKLHSLTESSENSDMIVEFQDPYGTFQLCVKSIHADIKTDLCVLLTTDTLFIPANGFVENVILQSSTDVLPRQDIGMASYIPVNEIRQSEHINFRELWIIVCAEMKGDKVAHVTSHKKLRKALATILDRAEQMHYLDICIYAPLVDNLGSHLQVNIFAKILVAGAKSSFTVPSKRVVDIRMDKAAKHSFYAAFQENYKVYKSIPRQYHIKASSFEIELLCGKIQEARVQVIVCPSDSDLTFNGQSAKALLEMVGDKMQQDCRKKYPNGIPSFTVAYTTSHGLKSRGVQYVFHIALPKYNCFQFRKVKDVVKRCLYLADELECPSIAFPALGVGALKYPRRETAFLMYEGFREYKKEGTQSKLKNVQIICFEKDDATSKAFVNEIRKRSSQPKIDAAKRTHYEVSETYIGQGSKIAVRVMLGDNLCIPTYAVIARFHYGQFSFKGASENSTTNDQLNLPVSIEDDPEHGIRLIEEERITHLILTLDSKTVPDTQQEQMALTLLEAFAISRMAYLRIVDVILPDLPRVNRFLSYSGFQWMSVFHQNEPSVFLELMADSKECLEEIRSAVEKSIFEEVTIPIAQSYRDPPLNPSFDTSLADLKQTDDNKTHVSDGMILNASNDNKFDPLYATIDEIDPHATFRDHTAQCIDSTNTLIQNKDGMDDDSVHTKLDENKINSAVQTQIDCLPYTTVDTHSAVSTIPVNRNQGIPKMGLGDDIEIFNFEVSALINAGIVRYLEEQQTLHKWLSSIDERFRVKIRMDKSGYTVYGSLKDMSTFEHYLENHFPTWEDSEHNIEKKHVSVKNEEYIEMSEVEFEYICHLRKYSPVLSTVESLSYDSGRLKATGLYNIKNKIRNILSSANRETVVFKTTTDAERKLKNYKTDSNESTDLVLTQTRNQICIMGEAENVTKAFCCLSSMNANVFEISMNNLTLEVMQGDIRNANANFIAVSSTPTMWSQQGAGKHICEMLGDKYDQACRSSVDKEGTIRFGECRVIETGLCVRKWIGNVSIPASGKSQTHNIEQFVLRDAYSTCFSEADERHCSTMAMTIIGSDISRGGFPLQNCADLMCQALLSFKPKHLTKILVVEFDVKKYKEIVELISIKSRGQRETMIY</sequence>
<keyword evidence="5" id="KW-0539">Nucleus</keyword>
<dbReference type="PANTHER" id="PTHR14453">
    <property type="entry name" value="PARP/ZINC FINGER CCCH TYPE DOMAIN CONTAINING PROTEIN"/>
    <property type="match status" value="1"/>
</dbReference>
<feature type="domain" description="Macro" evidence="6">
    <location>
        <begin position="1199"/>
        <end position="1384"/>
    </location>
</feature>
<evidence type="ECO:0000256" key="4">
    <source>
        <dbReference type="ARBA" id="ARBA00023027"/>
    </source>
</evidence>
<organism evidence="7 8">
    <name type="scientific">Dreissena polymorpha</name>
    <name type="common">Zebra mussel</name>
    <name type="synonym">Mytilus polymorpha</name>
    <dbReference type="NCBI Taxonomy" id="45954"/>
    <lineage>
        <taxon>Eukaryota</taxon>
        <taxon>Metazoa</taxon>
        <taxon>Spiralia</taxon>
        <taxon>Lophotrochozoa</taxon>
        <taxon>Mollusca</taxon>
        <taxon>Bivalvia</taxon>
        <taxon>Autobranchia</taxon>
        <taxon>Heteroconchia</taxon>
        <taxon>Euheterodonta</taxon>
        <taxon>Imparidentia</taxon>
        <taxon>Neoheterodontei</taxon>
        <taxon>Myida</taxon>
        <taxon>Dreissenoidea</taxon>
        <taxon>Dreissenidae</taxon>
        <taxon>Dreissena</taxon>
    </lineage>
</organism>
<keyword evidence="4" id="KW-0520">NAD</keyword>
<dbReference type="SMART" id="SM00506">
    <property type="entry name" value="A1pp"/>
    <property type="match status" value="2"/>
</dbReference>
<evidence type="ECO:0000256" key="3">
    <source>
        <dbReference type="ARBA" id="ARBA00022679"/>
    </source>
</evidence>
<keyword evidence="3" id="KW-0808">Transferase</keyword>
<dbReference type="GO" id="GO:0016757">
    <property type="term" value="F:glycosyltransferase activity"/>
    <property type="evidence" value="ECO:0007669"/>
    <property type="project" value="UniProtKB-KW"/>
</dbReference>
<comment type="caution">
    <text evidence="7">The sequence shown here is derived from an EMBL/GenBank/DDBJ whole genome shotgun (WGS) entry which is preliminary data.</text>
</comment>
<evidence type="ECO:0000256" key="1">
    <source>
        <dbReference type="ARBA" id="ARBA00004123"/>
    </source>
</evidence>
<feature type="domain" description="Macro" evidence="6">
    <location>
        <begin position="485"/>
        <end position="670"/>
    </location>
</feature>
<dbReference type="InterPro" id="IPR043472">
    <property type="entry name" value="Macro_dom-like"/>
</dbReference>
<accession>A0A9D4EVG4</accession>
<keyword evidence="8" id="KW-1185">Reference proteome</keyword>